<protein>
    <submittedName>
        <fullName evidence="1">Uncharacterized protein</fullName>
    </submittedName>
</protein>
<reference evidence="1" key="2">
    <citation type="submission" date="2020-09" db="EMBL/GenBank/DDBJ databases">
        <authorList>
            <person name="Sun Q."/>
            <person name="Zhou Y."/>
        </authorList>
    </citation>
    <scope>NUCLEOTIDE SEQUENCE</scope>
    <source>
        <strain evidence="1">CGMCC 1.15760</strain>
    </source>
</reference>
<evidence type="ECO:0000313" key="1">
    <source>
        <dbReference type="EMBL" id="GGG34238.1"/>
    </source>
</evidence>
<name>A0A917GAU8_9BACI</name>
<keyword evidence="2" id="KW-1185">Reference proteome</keyword>
<dbReference type="AlphaFoldDB" id="A0A917GAU8"/>
<evidence type="ECO:0000313" key="2">
    <source>
        <dbReference type="Proteomes" id="UP000616608"/>
    </source>
</evidence>
<comment type="caution">
    <text evidence="1">The sequence shown here is derived from an EMBL/GenBank/DDBJ whole genome shotgun (WGS) entry which is preliminary data.</text>
</comment>
<reference evidence="1" key="1">
    <citation type="journal article" date="2014" name="Int. J. Syst. Evol. Microbiol.">
        <title>Complete genome sequence of Corynebacterium casei LMG S-19264T (=DSM 44701T), isolated from a smear-ripened cheese.</title>
        <authorList>
            <consortium name="US DOE Joint Genome Institute (JGI-PGF)"/>
            <person name="Walter F."/>
            <person name="Albersmeier A."/>
            <person name="Kalinowski J."/>
            <person name="Ruckert C."/>
        </authorList>
    </citation>
    <scope>NUCLEOTIDE SEQUENCE</scope>
    <source>
        <strain evidence="1">CGMCC 1.15760</strain>
    </source>
</reference>
<accession>A0A917GAU8</accession>
<organism evidence="1 2">
    <name type="scientific">Lysinibacillus alkalisoli</name>
    <dbReference type="NCBI Taxonomy" id="1911548"/>
    <lineage>
        <taxon>Bacteria</taxon>
        <taxon>Bacillati</taxon>
        <taxon>Bacillota</taxon>
        <taxon>Bacilli</taxon>
        <taxon>Bacillales</taxon>
        <taxon>Bacillaceae</taxon>
        <taxon>Lysinibacillus</taxon>
    </lineage>
</organism>
<dbReference type="Proteomes" id="UP000616608">
    <property type="component" value="Unassembled WGS sequence"/>
</dbReference>
<gene>
    <name evidence="1" type="ORF">GCM10007425_31200</name>
</gene>
<dbReference type="RefSeq" id="WP_188616001.1">
    <property type="nucleotide sequence ID" value="NZ_BMJT01000020.1"/>
</dbReference>
<dbReference type="EMBL" id="BMJT01000020">
    <property type="protein sequence ID" value="GGG34238.1"/>
    <property type="molecule type" value="Genomic_DNA"/>
</dbReference>
<sequence length="332" mass="38674">MIISENNYIKKPYILLDWNVIKYLKSPRSNQSIDKDKECFRIIEQIGNKYAFPFCESHLLDLRQSYSQENLERVNQDLKFLSSISKEVGLGIRENDGNLVLIKCSAVKEFNDLINVNDSNIDIPVKNVPQHKFNIDMATLEESHPLYQMLKENNGIYTPEIMASNLNEIFYKIFDEVDDYKNLRNIIPKLKETLTMQREYGIDKEMAVNLIEHMTPFINSMEIDSEDELVKIWKNVCTKYLGINGKVSVPYGELLTNAYIMLDLHPLFKEKLKKKNTLGNITRDSKMVLYASGAKYFVTEDGAAFKKMSFLFKAFNEQTKILNMEMFIQKFS</sequence>
<proteinExistence type="predicted"/>